<evidence type="ECO:0000256" key="2">
    <source>
        <dbReference type="ARBA" id="ARBA00004821"/>
    </source>
</evidence>
<dbReference type="EMBL" id="JACMSC010000012">
    <property type="protein sequence ID" value="KAG6494987.1"/>
    <property type="molecule type" value="Genomic_DNA"/>
</dbReference>
<comment type="caution">
    <text evidence="11">The sequence shown here is derived from an EMBL/GenBank/DDBJ whole genome shotgun (WGS) entry which is preliminary data.</text>
</comment>
<feature type="chain" id="PRO_5035281729" description="lipoyl(octanoyl) transferase" evidence="9">
    <location>
        <begin position="30"/>
        <end position="420"/>
    </location>
</feature>
<dbReference type="EC" id="2.3.1.181" evidence="4"/>
<dbReference type="InterPro" id="IPR000544">
    <property type="entry name" value="Octanoyltransferase"/>
</dbReference>
<dbReference type="NCBIfam" id="NF010925">
    <property type="entry name" value="PRK14345.1"/>
    <property type="match status" value="1"/>
</dbReference>
<dbReference type="GO" id="GO:0009249">
    <property type="term" value="P:protein lipoylation"/>
    <property type="evidence" value="ECO:0007669"/>
    <property type="project" value="InterPro"/>
</dbReference>
<dbReference type="UniPathway" id="UPA00538">
    <property type="reaction ID" value="UER00592"/>
</dbReference>
<comment type="subcellular location">
    <subcellularLocation>
        <location evidence="1">Mitochondrion</location>
    </subcellularLocation>
</comment>
<dbReference type="PROSITE" id="PS51733">
    <property type="entry name" value="BPL_LPL_CATALYTIC"/>
    <property type="match status" value="1"/>
</dbReference>
<comment type="pathway">
    <text evidence="2">Protein modification; protein lipoylation via endogenous pathway; protein N(6)-(lipoyl)lysine from octanoyl-[acyl-carrier-protein]: step 1/2.</text>
</comment>
<dbReference type="FunFam" id="3.30.930.10:FF:000035">
    <property type="entry name" value="Putative lipoyltransferase 2, mitochondrial"/>
    <property type="match status" value="1"/>
</dbReference>
<dbReference type="SUPFAM" id="SSF55681">
    <property type="entry name" value="Class II aaRS and biotin synthetases"/>
    <property type="match status" value="1"/>
</dbReference>
<dbReference type="PANTHER" id="PTHR10993">
    <property type="entry name" value="OCTANOYLTRANSFERASE"/>
    <property type="match status" value="1"/>
</dbReference>
<dbReference type="GO" id="GO:0005739">
    <property type="term" value="C:mitochondrion"/>
    <property type="evidence" value="ECO:0007669"/>
    <property type="project" value="UniProtKB-SubCell"/>
</dbReference>
<name>A0A8J5G9S5_ZINOF</name>
<feature type="domain" description="BPL/LPL catalytic" evidence="10">
    <location>
        <begin position="209"/>
        <end position="397"/>
    </location>
</feature>
<evidence type="ECO:0000256" key="9">
    <source>
        <dbReference type="SAM" id="SignalP"/>
    </source>
</evidence>
<evidence type="ECO:0000313" key="11">
    <source>
        <dbReference type="EMBL" id="KAG6494987.1"/>
    </source>
</evidence>
<dbReference type="PANTHER" id="PTHR10993:SF7">
    <property type="entry name" value="LIPOYLTRANSFERASE 2, MITOCHONDRIAL-RELATED"/>
    <property type="match status" value="1"/>
</dbReference>
<dbReference type="AlphaFoldDB" id="A0A8J5G9S5"/>
<evidence type="ECO:0000256" key="5">
    <source>
        <dbReference type="ARBA" id="ARBA00022679"/>
    </source>
</evidence>
<keyword evidence="5" id="KW-0808">Transferase</keyword>
<keyword evidence="9" id="KW-0732">Signal</keyword>
<evidence type="ECO:0000256" key="6">
    <source>
        <dbReference type="ARBA" id="ARBA00023315"/>
    </source>
</evidence>
<dbReference type="InterPro" id="IPR004143">
    <property type="entry name" value="BPL_LPL_catalytic"/>
</dbReference>
<evidence type="ECO:0000256" key="7">
    <source>
        <dbReference type="ARBA" id="ARBA00030797"/>
    </source>
</evidence>
<dbReference type="HAMAP" id="MF_00013">
    <property type="entry name" value="LipB"/>
    <property type="match status" value="1"/>
</dbReference>
<sequence length="420" mass="46623">MGIHGSWAELRWPALGLVTTRSLLPSVACSHILAFKLTGSPLQLTAAYGLEAGFPYGYGQAFHEGHHVHGFLREVHKGQQADVYLKALLCSVCGGRTRRCRCQLFSLDGEEESSSEAAYDPFRALAEVAMPPKMAGELQPAAISLVDCGTIVLIEMLWIGHLSFGAIDVRPSRGIGILSSILKVVPYTEAWSWQKSIVARRQTLARKDEDNSDMLLVLQHPPVYTLGTGSSEEHLNFDIRDSPYDVYRTERGGEVTYHGPGQLVMYPILNLRHHKMDLHWYLRSLEEVVIRVLSSTFSIKAARHESLTGVWIGNQKIAAIGIRASQWITYHGLALNVTTDLTPFQFIVPCGLRDRGVCSLKNALQTSPNWNVGDMPLMDLTHESLMKEFSEVFQLSLDIQCVSDSDYSLFSSDSEDCASV</sequence>
<dbReference type="Proteomes" id="UP000734854">
    <property type="component" value="Unassembled WGS sequence"/>
</dbReference>
<accession>A0A8J5G9S5</accession>
<protein>
    <recommendedName>
        <fullName evidence="4">lipoyl(octanoyl) transferase</fullName>
        <ecNumber evidence="4">2.3.1.181</ecNumber>
    </recommendedName>
    <alternativeName>
        <fullName evidence="7">Lipoate-protein ligase B</fullName>
    </alternativeName>
    <alternativeName>
        <fullName evidence="8">Lipoyl/octanoyl transferase</fullName>
    </alternativeName>
</protein>
<evidence type="ECO:0000256" key="8">
    <source>
        <dbReference type="ARBA" id="ARBA00033331"/>
    </source>
</evidence>
<dbReference type="NCBIfam" id="TIGR00214">
    <property type="entry name" value="lipB"/>
    <property type="match status" value="1"/>
</dbReference>
<dbReference type="GO" id="GO:0033819">
    <property type="term" value="F:lipoyl(octanoyl) transferase activity"/>
    <property type="evidence" value="ECO:0007669"/>
    <property type="project" value="UniProtKB-EC"/>
</dbReference>
<evidence type="ECO:0000256" key="3">
    <source>
        <dbReference type="ARBA" id="ARBA00007907"/>
    </source>
</evidence>
<keyword evidence="12" id="KW-1185">Reference proteome</keyword>
<dbReference type="PROSITE" id="PS01313">
    <property type="entry name" value="LIPB"/>
    <property type="match status" value="1"/>
</dbReference>
<evidence type="ECO:0000256" key="4">
    <source>
        <dbReference type="ARBA" id="ARBA00012334"/>
    </source>
</evidence>
<proteinExistence type="inferred from homology"/>
<evidence type="ECO:0000256" key="1">
    <source>
        <dbReference type="ARBA" id="ARBA00004173"/>
    </source>
</evidence>
<feature type="signal peptide" evidence="9">
    <location>
        <begin position="1"/>
        <end position="29"/>
    </location>
</feature>
<gene>
    <name evidence="11" type="ORF">ZIOFF_042775</name>
</gene>
<evidence type="ECO:0000259" key="10">
    <source>
        <dbReference type="PROSITE" id="PS51733"/>
    </source>
</evidence>
<dbReference type="InterPro" id="IPR020605">
    <property type="entry name" value="Octanoyltransferase_CS"/>
</dbReference>
<evidence type="ECO:0000313" key="12">
    <source>
        <dbReference type="Proteomes" id="UP000734854"/>
    </source>
</evidence>
<reference evidence="11 12" key="1">
    <citation type="submission" date="2020-08" db="EMBL/GenBank/DDBJ databases">
        <title>Plant Genome Project.</title>
        <authorList>
            <person name="Zhang R.-G."/>
        </authorList>
    </citation>
    <scope>NUCLEOTIDE SEQUENCE [LARGE SCALE GENOMIC DNA]</scope>
    <source>
        <tissue evidence="11">Rhizome</tissue>
    </source>
</reference>
<comment type="similarity">
    <text evidence="3">Belongs to the LipB family.</text>
</comment>
<dbReference type="Gene3D" id="3.30.930.10">
    <property type="entry name" value="Bira Bifunctional Protein, Domain 2"/>
    <property type="match status" value="1"/>
</dbReference>
<organism evidence="11 12">
    <name type="scientific">Zingiber officinale</name>
    <name type="common">Ginger</name>
    <name type="synonym">Amomum zingiber</name>
    <dbReference type="NCBI Taxonomy" id="94328"/>
    <lineage>
        <taxon>Eukaryota</taxon>
        <taxon>Viridiplantae</taxon>
        <taxon>Streptophyta</taxon>
        <taxon>Embryophyta</taxon>
        <taxon>Tracheophyta</taxon>
        <taxon>Spermatophyta</taxon>
        <taxon>Magnoliopsida</taxon>
        <taxon>Liliopsida</taxon>
        <taxon>Zingiberales</taxon>
        <taxon>Zingiberaceae</taxon>
        <taxon>Zingiber</taxon>
    </lineage>
</organism>
<dbReference type="CDD" id="cd16444">
    <property type="entry name" value="LipB"/>
    <property type="match status" value="1"/>
</dbReference>
<dbReference type="Pfam" id="PF21948">
    <property type="entry name" value="LplA-B_cat"/>
    <property type="match status" value="1"/>
</dbReference>
<dbReference type="InterPro" id="IPR045864">
    <property type="entry name" value="aa-tRNA-synth_II/BPL/LPL"/>
</dbReference>
<keyword evidence="6" id="KW-0012">Acyltransferase</keyword>